<keyword evidence="14" id="KW-1185">Reference proteome</keyword>
<keyword evidence="4" id="KW-0479">Metal-binding</keyword>
<dbReference type="STRING" id="177199.A0A420YLJ4"/>
<keyword evidence="3 12" id="KW-0812">Transmembrane</keyword>
<name>A0A420YLJ4_9PEZI</name>
<dbReference type="Pfam" id="PF02628">
    <property type="entry name" value="COX15-CtaA"/>
    <property type="match status" value="1"/>
</dbReference>
<evidence type="ECO:0000256" key="8">
    <source>
        <dbReference type="ARBA" id="ARBA00023133"/>
    </source>
</evidence>
<dbReference type="EMBL" id="QVQW01000004">
    <property type="protein sequence ID" value="RKU48722.1"/>
    <property type="molecule type" value="Genomic_DNA"/>
</dbReference>
<comment type="caution">
    <text evidence="13">The sequence shown here is derived from an EMBL/GenBank/DDBJ whole genome shotgun (WGS) entry which is preliminary data.</text>
</comment>
<evidence type="ECO:0000256" key="9">
    <source>
        <dbReference type="ARBA" id="ARBA00023136"/>
    </source>
</evidence>
<evidence type="ECO:0000256" key="4">
    <source>
        <dbReference type="ARBA" id="ARBA00022723"/>
    </source>
</evidence>
<dbReference type="OrthoDB" id="1726137at2759"/>
<gene>
    <name evidence="13" type="primary">COX15</name>
    <name evidence="13" type="ORF">DL546_009696</name>
</gene>
<organism evidence="13 14">
    <name type="scientific">Coniochaeta pulveracea</name>
    <dbReference type="NCBI Taxonomy" id="177199"/>
    <lineage>
        <taxon>Eukaryota</taxon>
        <taxon>Fungi</taxon>
        <taxon>Dikarya</taxon>
        <taxon>Ascomycota</taxon>
        <taxon>Pezizomycotina</taxon>
        <taxon>Sordariomycetes</taxon>
        <taxon>Sordariomycetidae</taxon>
        <taxon>Coniochaetales</taxon>
        <taxon>Coniochaetaceae</taxon>
        <taxon>Coniochaeta</taxon>
    </lineage>
</organism>
<keyword evidence="5 12" id="KW-1133">Transmembrane helix</keyword>
<evidence type="ECO:0000256" key="6">
    <source>
        <dbReference type="ARBA" id="ARBA00023002"/>
    </source>
</evidence>
<feature type="transmembrane region" description="Helical" evidence="12">
    <location>
        <begin position="208"/>
        <end position="229"/>
    </location>
</feature>
<comment type="catalytic activity">
    <reaction evidence="11">
        <text>Fe(II)-heme o + 2 A + H2O = Fe(II)-heme a + 2 AH2</text>
        <dbReference type="Rhea" id="RHEA:63388"/>
        <dbReference type="ChEBI" id="CHEBI:13193"/>
        <dbReference type="ChEBI" id="CHEBI:15377"/>
        <dbReference type="ChEBI" id="CHEBI:17499"/>
        <dbReference type="ChEBI" id="CHEBI:60530"/>
        <dbReference type="ChEBI" id="CHEBI:61715"/>
        <dbReference type="EC" id="1.17.99.9"/>
    </reaction>
    <physiologicalReaction direction="left-to-right" evidence="11">
        <dbReference type="Rhea" id="RHEA:63389"/>
    </physiologicalReaction>
</comment>
<dbReference type="InterPro" id="IPR003780">
    <property type="entry name" value="COX15/CtaA_fam"/>
</dbReference>
<reference evidence="13 14" key="1">
    <citation type="submission" date="2018-08" db="EMBL/GenBank/DDBJ databases">
        <title>Draft genome of the lignicolous fungus Coniochaeta pulveracea.</title>
        <authorList>
            <person name="Borstlap C.J."/>
            <person name="De Witt R.N."/>
            <person name="Botha A."/>
            <person name="Volschenk H."/>
        </authorList>
    </citation>
    <scope>NUCLEOTIDE SEQUENCE [LARGE SCALE GENOMIC DNA]</scope>
    <source>
        <strain evidence="13 14">CAB683</strain>
    </source>
</reference>
<comment type="subcellular location">
    <subcellularLocation>
        <location evidence="2">Membrane</location>
        <topology evidence="2">Multi-pass membrane protein</topology>
    </subcellularLocation>
</comment>
<dbReference type="GO" id="GO:0016653">
    <property type="term" value="F:oxidoreductase activity, acting on NAD(P)H, heme protein as acceptor"/>
    <property type="evidence" value="ECO:0007669"/>
    <property type="project" value="TreeGrafter"/>
</dbReference>
<dbReference type="GO" id="GO:0006784">
    <property type="term" value="P:heme A biosynthetic process"/>
    <property type="evidence" value="ECO:0007669"/>
    <property type="project" value="InterPro"/>
</dbReference>
<evidence type="ECO:0000256" key="2">
    <source>
        <dbReference type="ARBA" id="ARBA00004141"/>
    </source>
</evidence>
<keyword evidence="6" id="KW-0560">Oxidoreductase</keyword>
<dbReference type="AlphaFoldDB" id="A0A420YLJ4"/>
<protein>
    <submittedName>
        <fullName evidence="13">Cytochrome c oxidase assembly protein cox15</fullName>
    </submittedName>
</protein>
<dbReference type="GO" id="GO:0046872">
    <property type="term" value="F:metal ion binding"/>
    <property type="evidence" value="ECO:0007669"/>
    <property type="project" value="UniProtKB-KW"/>
</dbReference>
<comment type="cofactor">
    <cofactor evidence="1">
        <name>heme b</name>
        <dbReference type="ChEBI" id="CHEBI:60344"/>
    </cofactor>
</comment>
<feature type="transmembrane region" description="Helical" evidence="12">
    <location>
        <begin position="415"/>
        <end position="434"/>
    </location>
</feature>
<feature type="transmembrane region" description="Helical" evidence="12">
    <location>
        <begin position="96"/>
        <end position="116"/>
    </location>
</feature>
<evidence type="ECO:0000256" key="7">
    <source>
        <dbReference type="ARBA" id="ARBA00023004"/>
    </source>
</evidence>
<keyword evidence="8" id="KW-0350">Heme biosynthesis</keyword>
<feature type="transmembrane region" description="Helical" evidence="12">
    <location>
        <begin position="377"/>
        <end position="395"/>
    </location>
</feature>
<proteinExistence type="inferred from homology"/>
<keyword evidence="7" id="KW-0408">Iron</keyword>
<evidence type="ECO:0000256" key="12">
    <source>
        <dbReference type="SAM" id="Phobius"/>
    </source>
</evidence>
<evidence type="ECO:0000256" key="3">
    <source>
        <dbReference type="ARBA" id="ARBA00022692"/>
    </source>
</evidence>
<sequence length="480" mass="52580">MASLSLGVRRVVAQVSRSPFVCRQCIRQQSKIAAPLRSPLPRGQSPILRAVRAVPRRYESTISKPGPIEALADDAQARASSSIKSSSFPETSSKSVGYFLLASAASVFGIVVFGGLTRLTESGLSITEWRPVTGSLPPLSDADWQSEFDKYRASPEFKLLNPHMTLPEFKKIYFMEWTHRLWGRFIGMSFVLPTIYFIARRRVTKRMALGLVGISGLIGFQGVIGWWMVKSGLKDDLFAPGSHPRVSQYRLTAHLGAAFICYSSMLLAGLSILKQNRLLKDPQAGHSVLSALQSPALKPLRRYVAALTALVFVTAMSGGLVAGLDAGLIYNEFPMMGNGLTPPKTELFDKFYSRREDGSDIWWRNMLENPSLVQLDHRILATTTFFAVLALFAYARRGRVAAAMPKDVRKGVMGMVHLVSLQAALGISTLIYMVPTHLAATHQAGALALLTGALVLGSRLRVPPKTLALIKQRLAAAKKQ</sequence>
<dbReference type="HAMAP" id="MF_01665">
    <property type="entry name" value="HemeA_synth_type2"/>
    <property type="match status" value="1"/>
</dbReference>
<feature type="transmembrane region" description="Helical" evidence="12">
    <location>
        <begin position="249"/>
        <end position="273"/>
    </location>
</feature>
<dbReference type="GO" id="GO:0120547">
    <property type="term" value="F:heme A synthase activity"/>
    <property type="evidence" value="ECO:0007669"/>
    <property type="project" value="UniProtKB-EC"/>
</dbReference>
<keyword evidence="9 12" id="KW-0472">Membrane</keyword>
<accession>A0A420YLJ4</accession>
<dbReference type="PANTHER" id="PTHR23289">
    <property type="entry name" value="CYTOCHROME C OXIDASE ASSEMBLY PROTEIN COX15"/>
    <property type="match status" value="1"/>
</dbReference>
<evidence type="ECO:0000256" key="1">
    <source>
        <dbReference type="ARBA" id="ARBA00001970"/>
    </source>
</evidence>
<evidence type="ECO:0000313" key="14">
    <source>
        <dbReference type="Proteomes" id="UP000275385"/>
    </source>
</evidence>
<comment type="pathway">
    <text evidence="10">Porphyrin-containing compound metabolism; heme A biosynthesis; heme A from heme O: step 1/1.</text>
</comment>
<dbReference type="PANTHER" id="PTHR23289:SF2">
    <property type="entry name" value="CYTOCHROME C OXIDASE ASSEMBLY PROTEIN COX15 HOMOLOG"/>
    <property type="match status" value="1"/>
</dbReference>
<dbReference type="GO" id="GO:0005743">
    <property type="term" value="C:mitochondrial inner membrane"/>
    <property type="evidence" value="ECO:0007669"/>
    <property type="project" value="TreeGrafter"/>
</dbReference>
<evidence type="ECO:0000256" key="5">
    <source>
        <dbReference type="ARBA" id="ARBA00022989"/>
    </source>
</evidence>
<dbReference type="Proteomes" id="UP000275385">
    <property type="component" value="Unassembled WGS sequence"/>
</dbReference>
<feature type="transmembrane region" description="Helical" evidence="12">
    <location>
        <begin position="303"/>
        <end position="330"/>
    </location>
</feature>
<evidence type="ECO:0000313" key="13">
    <source>
        <dbReference type="EMBL" id="RKU48722.1"/>
    </source>
</evidence>
<evidence type="ECO:0000256" key="10">
    <source>
        <dbReference type="ARBA" id="ARBA00044501"/>
    </source>
</evidence>
<feature type="transmembrane region" description="Helical" evidence="12">
    <location>
        <begin position="181"/>
        <end position="199"/>
    </location>
</feature>
<evidence type="ECO:0000256" key="11">
    <source>
        <dbReference type="ARBA" id="ARBA00048044"/>
    </source>
</evidence>
<feature type="transmembrane region" description="Helical" evidence="12">
    <location>
        <begin position="440"/>
        <end position="457"/>
    </location>
</feature>
<dbReference type="InterPro" id="IPR023754">
    <property type="entry name" value="HemeA_Synthase_type2"/>
</dbReference>